<dbReference type="Proteomes" id="UP000244956">
    <property type="component" value="Unassembled WGS sequence"/>
</dbReference>
<protein>
    <submittedName>
        <fullName evidence="2">Uncharacterized protein</fullName>
    </submittedName>
</protein>
<dbReference type="EMBL" id="QEWP01000014">
    <property type="protein sequence ID" value="PWD98463.1"/>
    <property type="molecule type" value="Genomic_DNA"/>
</dbReference>
<organism evidence="2 3">
    <name type="scientific">Marinilabilia rubra</name>
    <dbReference type="NCBI Taxonomy" id="2162893"/>
    <lineage>
        <taxon>Bacteria</taxon>
        <taxon>Pseudomonadati</taxon>
        <taxon>Bacteroidota</taxon>
        <taxon>Bacteroidia</taxon>
        <taxon>Marinilabiliales</taxon>
        <taxon>Marinilabiliaceae</taxon>
        <taxon>Marinilabilia</taxon>
    </lineage>
</organism>
<feature type="signal peptide" evidence="1">
    <location>
        <begin position="1"/>
        <end position="25"/>
    </location>
</feature>
<evidence type="ECO:0000256" key="1">
    <source>
        <dbReference type="SAM" id="SignalP"/>
    </source>
</evidence>
<keyword evidence="1" id="KW-0732">Signal</keyword>
<proteinExistence type="predicted"/>
<reference evidence="2 3" key="1">
    <citation type="submission" date="2018-05" db="EMBL/GenBank/DDBJ databases">
        <title>Marinilabilia rubrum sp. nov., isolated from saltern sediment.</title>
        <authorList>
            <person name="Zhang R."/>
        </authorList>
    </citation>
    <scope>NUCLEOTIDE SEQUENCE [LARGE SCALE GENOMIC DNA]</scope>
    <source>
        <strain evidence="2 3">WTE16</strain>
    </source>
</reference>
<sequence length="345" mass="39316">MNMLRYVKALMLFCFIGFLSFCSSSDGGKVRNSYTIKITAEEKGVVYLNGKNTGNMTPAELNVGKGEHVFGVGTDGSNQYFRREIDVDEDAEIFLSTKDQPDPKVWKALWVGVHEVKGSSPNGVCSSHFSKEELNAGYEFFMWSIENHFESFTYNTVKWDVERKDIQLPVRLHKASNTWFTLEPNSITELIPDIKPGEYDAVFVFWPEQDGDCSFESSYFGLAWTDPMNDPIKTGYITIKFDAGSDINEKIAWYKNNDPGVWVHEWLHTVGENYYQDLGVSMPEKGDDGLVLHAAEKYGYSYPWMDWYKEFMGGQVRDQKNGSLFLGIGPETFLKKSLREVAVVD</sequence>
<dbReference type="RefSeq" id="WP_109265375.1">
    <property type="nucleotide sequence ID" value="NZ_QEWP01000014.1"/>
</dbReference>
<name>A0A2U2B602_9BACT</name>
<dbReference type="OrthoDB" id="632882at2"/>
<evidence type="ECO:0000313" key="3">
    <source>
        <dbReference type="Proteomes" id="UP000244956"/>
    </source>
</evidence>
<feature type="chain" id="PRO_5015632783" evidence="1">
    <location>
        <begin position="26"/>
        <end position="345"/>
    </location>
</feature>
<comment type="caution">
    <text evidence="2">The sequence shown here is derived from an EMBL/GenBank/DDBJ whole genome shotgun (WGS) entry which is preliminary data.</text>
</comment>
<keyword evidence="3" id="KW-1185">Reference proteome</keyword>
<accession>A0A2U2B602</accession>
<dbReference type="AlphaFoldDB" id="A0A2U2B602"/>
<gene>
    <name evidence="2" type="ORF">DDZ16_15395</name>
</gene>
<evidence type="ECO:0000313" key="2">
    <source>
        <dbReference type="EMBL" id="PWD98463.1"/>
    </source>
</evidence>